<proteinExistence type="predicted"/>
<dbReference type="Proteomes" id="UP000176639">
    <property type="component" value="Unassembled WGS sequence"/>
</dbReference>
<sequence length="79" mass="8866">MKVFITLRNSALRVDIRSTGKKNTKILTNTVRDLRRQMLSGKIVSYVEEQSGITSATLIFSIQDANVSDVKREPGELLN</sequence>
<comment type="caution">
    <text evidence="1">The sequence shown here is derived from an EMBL/GenBank/DDBJ whole genome shotgun (WGS) entry which is preliminary data.</text>
</comment>
<evidence type="ECO:0000313" key="1">
    <source>
        <dbReference type="EMBL" id="OGD23298.1"/>
    </source>
</evidence>
<dbReference type="AlphaFoldDB" id="A0A1F5AY42"/>
<accession>A0A1F5AY42</accession>
<gene>
    <name evidence="1" type="ORF">A2Z10_01160</name>
</gene>
<protein>
    <submittedName>
        <fullName evidence="1">Uncharacterized protein</fullName>
    </submittedName>
</protein>
<dbReference type="EMBL" id="MEYI01000045">
    <property type="protein sequence ID" value="OGD23298.1"/>
    <property type="molecule type" value="Genomic_DNA"/>
</dbReference>
<name>A0A1F5AY42_9BACT</name>
<organism evidence="1 2">
    <name type="scientific">Candidatus Azambacteria bacterium RBG_16_47_10</name>
    <dbReference type="NCBI Taxonomy" id="1797292"/>
    <lineage>
        <taxon>Bacteria</taxon>
        <taxon>Candidatus Azamiibacteriota</taxon>
    </lineage>
</organism>
<reference evidence="1 2" key="1">
    <citation type="journal article" date="2016" name="Nat. Commun.">
        <title>Thousands of microbial genomes shed light on interconnected biogeochemical processes in an aquifer system.</title>
        <authorList>
            <person name="Anantharaman K."/>
            <person name="Brown C.T."/>
            <person name="Hug L.A."/>
            <person name="Sharon I."/>
            <person name="Castelle C.J."/>
            <person name="Probst A.J."/>
            <person name="Thomas B.C."/>
            <person name="Singh A."/>
            <person name="Wilkins M.J."/>
            <person name="Karaoz U."/>
            <person name="Brodie E.L."/>
            <person name="Williams K.H."/>
            <person name="Hubbard S.S."/>
            <person name="Banfield J.F."/>
        </authorList>
    </citation>
    <scope>NUCLEOTIDE SEQUENCE [LARGE SCALE GENOMIC DNA]</scope>
</reference>
<evidence type="ECO:0000313" key="2">
    <source>
        <dbReference type="Proteomes" id="UP000176639"/>
    </source>
</evidence>